<dbReference type="Gene3D" id="3.60.40.10">
    <property type="entry name" value="PPM-type phosphatase domain"/>
    <property type="match status" value="1"/>
</dbReference>
<comment type="caution">
    <text evidence="5">The sequence shown here is derived from an EMBL/GenBank/DDBJ whole genome shotgun (WGS) entry which is preliminary data.</text>
</comment>
<dbReference type="SMART" id="SM00331">
    <property type="entry name" value="PP2C_SIG"/>
    <property type="match status" value="1"/>
</dbReference>
<dbReference type="RefSeq" id="WP_141789600.1">
    <property type="nucleotide sequence ID" value="NZ_BAAAKX010000012.1"/>
</dbReference>
<feature type="transmembrane region" description="Helical" evidence="3">
    <location>
        <begin position="9"/>
        <end position="27"/>
    </location>
</feature>
<organism evidence="5 6">
    <name type="scientific">Oryzihumus leptocrescens</name>
    <dbReference type="NCBI Taxonomy" id="297536"/>
    <lineage>
        <taxon>Bacteria</taxon>
        <taxon>Bacillati</taxon>
        <taxon>Actinomycetota</taxon>
        <taxon>Actinomycetes</taxon>
        <taxon>Micrococcales</taxon>
        <taxon>Intrasporangiaceae</taxon>
        <taxon>Oryzihumus</taxon>
    </lineage>
</organism>
<feature type="domain" description="PPM-type phosphatase" evidence="4">
    <location>
        <begin position="135"/>
        <end position="345"/>
    </location>
</feature>
<feature type="transmembrane region" description="Helical" evidence="3">
    <location>
        <begin position="82"/>
        <end position="102"/>
    </location>
</feature>
<feature type="compositionally biased region" description="Pro residues" evidence="2">
    <location>
        <begin position="380"/>
        <end position="391"/>
    </location>
</feature>
<dbReference type="AlphaFoldDB" id="A0A542ZNE6"/>
<dbReference type="Proteomes" id="UP000319514">
    <property type="component" value="Unassembled WGS sequence"/>
</dbReference>
<dbReference type="SUPFAM" id="SSF81606">
    <property type="entry name" value="PP2C-like"/>
    <property type="match status" value="1"/>
</dbReference>
<dbReference type="OrthoDB" id="3210173at2"/>
<keyword evidence="1" id="KW-0378">Hydrolase</keyword>
<evidence type="ECO:0000313" key="5">
    <source>
        <dbReference type="EMBL" id="TQL61873.1"/>
    </source>
</evidence>
<evidence type="ECO:0000256" key="3">
    <source>
        <dbReference type="SAM" id="Phobius"/>
    </source>
</evidence>
<accession>A0A542ZNE6</accession>
<keyword evidence="3" id="KW-0472">Membrane</keyword>
<evidence type="ECO:0000256" key="2">
    <source>
        <dbReference type="SAM" id="MobiDB-lite"/>
    </source>
</evidence>
<keyword evidence="3" id="KW-0812">Transmembrane</keyword>
<feature type="compositionally biased region" description="Low complexity" evidence="2">
    <location>
        <begin position="370"/>
        <end position="379"/>
    </location>
</feature>
<feature type="region of interest" description="Disordered" evidence="2">
    <location>
        <begin position="365"/>
        <end position="401"/>
    </location>
</feature>
<dbReference type="PANTHER" id="PTHR43156">
    <property type="entry name" value="STAGE II SPORULATION PROTEIN E-RELATED"/>
    <property type="match status" value="1"/>
</dbReference>
<keyword evidence="6" id="KW-1185">Reference proteome</keyword>
<feature type="transmembrane region" description="Helical" evidence="3">
    <location>
        <begin position="33"/>
        <end position="51"/>
    </location>
</feature>
<dbReference type="Pfam" id="PF07228">
    <property type="entry name" value="SpoIIE"/>
    <property type="match status" value="1"/>
</dbReference>
<evidence type="ECO:0000256" key="1">
    <source>
        <dbReference type="ARBA" id="ARBA00022801"/>
    </source>
</evidence>
<dbReference type="InterPro" id="IPR036457">
    <property type="entry name" value="PPM-type-like_dom_sf"/>
</dbReference>
<evidence type="ECO:0000313" key="6">
    <source>
        <dbReference type="Proteomes" id="UP000319514"/>
    </source>
</evidence>
<sequence>MKGDRRGQLVGAGLAALWFFVVLVAELSAGKPAFVPAILFALGPLIACAVLEPLPTAGFGVVAVGLVGLTSVRNGTWGTAQMWLRVADVGLVSLAAVALAVVRVRREAQLDRMVRIAEVAQRAMLPLVPTHVGSVAAGARYLSAAEDALVGGDLYDWFHSDHRVCFIVGDVRGKGVSAVEQAARVIRAFRQSAAGGGDLATVAAEMSAYIDPFLDDEEFVTALLLQVTDRGHVTLVNCGHPHPLLITCHDGSTLVDLPSGLPLGLGRSFEAVTVPWTPGDRLLLYTDGLSEARDARGEFLPVLPLAALLRTSTVEDALDKVLGAVRDHVPGGRFTDDLAVLLLENVDGDETHAVDPRDYRVGRVTSQSIEPSPGKVGPVVPHPVEPAPVEPVPGTAARNVG</sequence>
<proteinExistence type="predicted"/>
<dbReference type="InterPro" id="IPR052016">
    <property type="entry name" value="Bact_Sigma-Reg"/>
</dbReference>
<reference evidence="5 6" key="1">
    <citation type="submission" date="2019-06" db="EMBL/GenBank/DDBJ databases">
        <title>Sequencing the genomes of 1000 actinobacteria strains.</title>
        <authorList>
            <person name="Klenk H.-P."/>
        </authorList>
    </citation>
    <scope>NUCLEOTIDE SEQUENCE [LARGE SCALE GENOMIC DNA]</scope>
    <source>
        <strain evidence="5 6">DSM 18082</strain>
    </source>
</reference>
<dbReference type="InterPro" id="IPR001932">
    <property type="entry name" value="PPM-type_phosphatase-like_dom"/>
</dbReference>
<protein>
    <submittedName>
        <fullName evidence="5">Serine phosphatase RsbU (Regulator of sigma subunit)</fullName>
    </submittedName>
</protein>
<gene>
    <name evidence="5" type="ORF">FB474_3293</name>
</gene>
<keyword evidence="3" id="KW-1133">Transmembrane helix</keyword>
<dbReference type="EMBL" id="VFOQ01000001">
    <property type="protein sequence ID" value="TQL61873.1"/>
    <property type="molecule type" value="Genomic_DNA"/>
</dbReference>
<name>A0A542ZNE6_9MICO</name>
<dbReference type="GO" id="GO:0016791">
    <property type="term" value="F:phosphatase activity"/>
    <property type="evidence" value="ECO:0007669"/>
    <property type="project" value="TreeGrafter"/>
</dbReference>
<evidence type="ECO:0000259" key="4">
    <source>
        <dbReference type="SMART" id="SM00331"/>
    </source>
</evidence>
<dbReference type="PANTHER" id="PTHR43156:SF2">
    <property type="entry name" value="STAGE II SPORULATION PROTEIN E"/>
    <property type="match status" value="1"/>
</dbReference>